<dbReference type="EMBL" id="JACHJL010000001">
    <property type="protein sequence ID" value="MBB5933122.1"/>
    <property type="molecule type" value="Genomic_DNA"/>
</dbReference>
<dbReference type="RefSeq" id="WP_184568506.1">
    <property type="nucleotide sequence ID" value="NZ_JACHJL010000001.1"/>
</dbReference>
<organism evidence="2 3">
    <name type="scientific">Streptomyces zagrosensis</name>
    <dbReference type="NCBI Taxonomy" id="1042984"/>
    <lineage>
        <taxon>Bacteria</taxon>
        <taxon>Bacillati</taxon>
        <taxon>Actinomycetota</taxon>
        <taxon>Actinomycetes</taxon>
        <taxon>Kitasatosporales</taxon>
        <taxon>Streptomycetaceae</taxon>
        <taxon>Streptomyces</taxon>
    </lineage>
</organism>
<dbReference type="Proteomes" id="UP000588098">
    <property type="component" value="Unassembled WGS sequence"/>
</dbReference>
<feature type="compositionally biased region" description="Acidic residues" evidence="1">
    <location>
        <begin position="116"/>
        <end position="125"/>
    </location>
</feature>
<evidence type="ECO:0000313" key="2">
    <source>
        <dbReference type="EMBL" id="MBB5933122.1"/>
    </source>
</evidence>
<keyword evidence="3" id="KW-1185">Reference proteome</keyword>
<gene>
    <name evidence="2" type="ORF">FHS42_000140</name>
</gene>
<evidence type="ECO:0000313" key="3">
    <source>
        <dbReference type="Proteomes" id="UP000588098"/>
    </source>
</evidence>
<feature type="region of interest" description="Disordered" evidence="1">
    <location>
        <begin position="106"/>
        <end position="125"/>
    </location>
</feature>
<accession>A0A7W9UW35</accession>
<dbReference type="AlphaFoldDB" id="A0A7W9UW35"/>
<proteinExistence type="predicted"/>
<reference evidence="2 3" key="1">
    <citation type="submission" date="2020-08" db="EMBL/GenBank/DDBJ databases">
        <title>Genomic Encyclopedia of Type Strains, Phase III (KMG-III): the genomes of soil and plant-associated and newly described type strains.</title>
        <authorList>
            <person name="Whitman W."/>
        </authorList>
    </citation>
    <scope>NUCLEOTIDE SEQUENCE [LARGE SCALE GENOMIC DNA]</scope>
    <source>
        <strain evidence="2 3">CECT 8305</strain>
    </source>
</reference>
<evidence type="ECO:0000256" key="1">
    <source>
        <dbReference type="SAM" id="MobiDB-lite"/>
    </source>
</evidence>
<comment type="caution">
    <text evidence="2">The sequence shown here is derived from an EMBL/GenBank/DDBJ whole genome shotgun (WGS) entry which is preliminary data.</text>
</comment>
<sequence>MLGSLLEGALVHAAEARQANLPFPKPLRAAGLQELVQHAHTKEGIDHDAKLASELFRTYRTLVHPLAEKRTKHRADFDTADLCWSQSTLFSMTWRQATHGCTCRSVHEHDQAPASSEEDVQDWRR</sequence>
<name>A0A7W9UW35_9ACTN</name>
<protein>
    <submittedName>
        <fullName evidence="2">Uncharacterized protein</fullName>
    </submittedName>
</protein>